<dbReference type="NCBIfam" id="TIGR01493">
    <property type="entry name" value="HAD-SF-IA-v2"/>
    <property type="match status" value="1"/>
</dbReference>
<evidence type="ECO:0000256" key="2">
    <source>
        <dbReference type="ARBA" id="ARBA00022801"/>
    </source>
</evidence>
<dbReference type="Gene3D" id="3.40.50.1000">
    <property type="entry name" value="HAD superfamily/HAD-like"/>
    <property type="match status" value="1"/>
</dbReference>
<comment type="similarity">
    <text evidence="1">Belongs to the HAD-like hydrolase superfamily. S-2-haloalkanoic acid dehalogenase family.</text>
</comment>
<dbReference type="PRINTS" id="PR00413">
    <property type="entry name" value="HADHALOGNASE"/>
</dbReference>
<dbReference type="PANTHER" id="PTHR43316:SF3">
    <property type="entry name" value="HALOACID DEHALOGENASE, TYPE II (AFU_ORTHOLOGUE AFUA_2G07750)-RELATED"/>
    <property type="match status" value="1"/>
</dbReference>
<dbReference type="InterPro" id="IPR023214">
    <property type="entry name" value="HAD_sf"/>
</dbReference>
<evidence type="ECO:0000256" key="1">
    <source>
        <dbReference type="ARBA" id="ARBA00008106"/>
    </source>
</evidence>
<dbReference type="InterPro" id="IPR006439">
    <property type="entry name" value="HAD-SF_hydro_IA"/>
</dbReference>
<dbReference type="InterPro" id="IPR006328">
    <property type="entry name" value="2-HAD"/>
</dbReference>
<dbReference type="KEGG" id="sla:SERLADRAFT_400854"/>
<accession>F8PAD0</accession>
<dbReference type="GO" id="GO:0019120">
    <property type="term" value="F:hydrolase activity, acting on acid halide bonds, in C-halide compounds"/>
    <property type="evidence" value="ECO:0007669"/>
    <property type="project" value="InterPro"/>
</dbReference>
<organism evidence="4">
    <name type="scientific">Serpula lacrymans var. lacrymans (strain S7.9)</name>
    <name type="common">Dry rot fungus</name>
    <dbReference type="NCBI Taxonomy" id="578457"/>
    <lineage>
        <taxon>Eukaryota</taxon>
        <taxon>Fungi</taxon>
        <taxon>Dikarya</taxon>
        <taxon>Basidiomycota</taxon>
        <taxon>Agaricomycotina</taxon>
        <taxon>Agaricomycetes</taxon>
        <taxon>Agaricomycetidae</taxon>
        <taxon>Boletales</taxon>
        <taxon>Coniophorineae</taxon>
        <taxon>Serpulaceae</taxon>
        <taxon>Serpula</taxon>
    </lineage>
</organism>
<dbReference type="Pfam" id="PF00702">
    <property type="entry name" value="Hydrolase"/>
    <property type="match status" value="1"/>
</dbReference>
<dbReference type="GO" id="GO:0016791">
    <property type="term" value="F:phosphatase activity"/>
    <property type="evidence" value="ECO:0007669"/>
    <property type="project" value="UniProtKB-ARBA"/>
</dbReference>
<reference evidence="4" key="1">
    <citation type="journal article" date="2011" name="Science">
        <title>The plant cell wall-decomposing machinery underlies the functional diversity of forest fungi.</title>
        <authorList>
            <person name="Eastwood D.C."/>
            <person name="Floudas D."/>
            <person name="Binder M."/>
            <person name="Majcherczyk A."/>
            <person name="Schneider P."/>
            <person name="Aerts A."/>
            <person name="Asiegbu F.O."/>
            <person name="Baker S.E."/>
            <person name="Barry K."/>
            <person name="Bendiksby M."/>
            <person name="Blumentritt M."/>
            <person name="Coutinho P.M."/>
            <person name="Cullen D."/>
            <person name="de Vries R.P."/>
            <person name="Gathman A."/>
            <person name="Goodell B."/>
            <person name="Henrissat B."/>
            <person name="Ihrmark K."/>
            <person name="Kauserud H."/>
            <person name="Kohler A."/>
            <person name="LaButti K."/>
            <person name="Lapidus A."/>
            <person name="Lavin J.L."/>
            <person name="Lee Y.-H."/>
            <person name="Lindquist E."/>
            <person name="Lilly W."/>
            <person name="Lucas S."/>
            <person name="Morin E."/>
            <person name="Murat C."/>
            <person name="Oguiza J.A."/>
            <person name="Park J."/>
            <person name="Pisabarro A.G."/>
            <person name="Riley R."/>
            <person name="Rosling A."/>
            <person name="Salamov A."/>
            <person name="Schmidt O."/>
            <person name="Schmutz J."/>
            <person name="Skrede I."/>
            <person name="Stenlid J."/>
            <person name="Wiebenga A."/>
            <person name="Xie X."/>
            <person name="Kuees U."/>
            <person name="Hibbett D.S."/>
            <person name="Hoffmeister D."/>
            <person name="Hoegberg N."/>
            <person name="Martin F."/>
            <person name="Grigoriev I.V."/>
            <person name="Watkinson S.C."/>
        </authorList>
    </citation>
    <scope>NUCLEOTIDE SEQUENCE [LARGE SCALE GENOMIC DNA]</scope>
    <source>
        <strain evidence="4">S7.9</strain>
    </source>
</reference>
<dbReference type="HOGENOM" id="CLU_045011_3_0_1"/>
<protein>
    <recommendedName>
        <fullName evidence="5">Haloacid dehalogenase</fullName>
    </recommendedName>
</protein>
<gene>
    <name evidence="3" type="ORF">SERLADRAFT_400854</name>
</gene>
<dbReference type="InterPro" id="IPR051540">
    <property type="entry name" value="S-2-haloacid_dehalogenase"/>
</dbReference>
<dbReference type="Proteomes" id="UP000008064">
    <property type="component" value="Unassembled WGS sequence"/>
</dbReference>
<dbReference type="InterPro" id="IPR036412">
    <property type="entry name" value="HAD-like_sf"/>
</dbReference>
<dbReference type="InterPro" id="IPR023198">
    <property type="entry name" value="PGP-like_dom2"/>
</dbReference>
<keyword evidence="2" id="KW-0378">Hydrolase</keyword>
<name>F8PAD0_SERL9</name>
<dbReference type="SFLD" id="SFLDG01129">
    <property type="entry name" value="C1.5:_HAD__Beta-PGM__Phosphata"/>
    <property type="match status" value="1"/>
</dbReference>
<evidence type="ECO:0000313" key="3">
    <source>
        <dbReference type="EMBL" id="EGO19769.1"/>
    </source>
</evidence>
<dbReference type="EMBL" id="GL945442">
    <property type="protein sequence ID" value="EGO19769.1"/>
    <property type="molecule type" value="Genomic_DNA"/>
</dbReference>
<sequence length="251" mass="28013">MASSDILQEVEAFVFDVFGTTVDWHTTVSRQIQQRSHGLISDSGDAAAFAEEWRDGYKTNVRRIAEGGEGSLNIDVVHRQILDTMLESPRWTHLSSVWSEEERQDLSQIWHRLDGYSDTSKGLEALKKNKIIATLSNGNTRLLIDMAKHANLPWDAIFSAEMFSSYKPNPKVYLGAAYHLSLPPHKIALVAAHIYDLRGAASAGFKTVYVPRPSEDSPTVRAEVRMKKDGGEVDLIVESFLELAQLVSAKE</sequence>
<dbReference type="OrthoDB" id="2363873at2759"/>
<dbReference type="GeneID" id="18812058"/>
<dbReference type="SFLD" id="SFLDS00003">
    <property type="entry name" value="Haloacid_Dehalogenase"/>
    <property type="match status" value="1"/>
</dbReference>
<evidence type="ECO:0008006" key="5">
    <source>
        <dbReference type="Google" id="ProtNLM"/>
    </source>
</evidence>
<dbReference type="RefSeq" id="XP_007323204.1">
    <property type="nucleotide sequence ID" value="XM_007323142.1"/>
</dbReference>
<proteinExistence type="inferred from homology"/>
<evidence type="ECO:0000313" key="4">
    <source>
        <dbReference type="Proteomes" id="UP000008064"/>
    </source>
</evidence>
<dbReference type="PANTHER" id="PTHR43316">
    <property type="entry name" value="HYDROLASE, HALOACID DELAHOGENASE-RELATED"/>
    <property type="match status" value="1"/>
</dbReference>
<dbReference type="AlphaFoldDB" id="F8PAD0"/>
<dbReference type="SUPFAM" id="SSF56784">
    <property type="entry name" value="HAD-like"/>
    <property type="match status" value="1"/>
</dbReference>
<dbReference type="NCBIfam" id="TIGR01428">
    <property type="entry name" value="HAD_type_II"/>
    <property type="match status" value="1"/>
</dbReference>
<dbReference type="Gene3D" id="1.10.150.240">
    <property type="entry name" value="Putative phosphatase, domain 2"/>
    <property type="match status" value="1"/>
</dbReference>